<dbReference type="InterPro" id="IPR006311">
    <property type="entry name" value="TAT_signal"/>
</dbReference>
<evidence type="ECO:0000313" key="2">
    <source>
        <dbReference type="EMBL" id="SHM23449.1"/>
    </source>
</evidence>
<dbReference type="AlphaFoldDB" id="A0A1M7H563"/>
<feature type="chain" id="PRO_5009926401" description="Tat pathway signal sequence domain protein" evidence="1">
    <location>
        <begin position="35"/>
        <end position="159"/>
    </location>
</feature>
<evidence type="ECO:0000256" key="1">
    <source>
        <dbReference type="SAM" id="SignalP"/>
    </source>
</evidence>
<dbReference type="RefSeq" id="WP_073498775.1">
    <property type="nucleotide sequence ID" value="NZ_FRBI01000009.1"/>
</dbReference>
<gene>
    <name evidence="2" type="ORF">SAMN05216499_109158</name>
</gene>
<protein>
    <recommendedName>
        <fullName evidence="4">Tat pathway signal sequence domain protein</fullName>
    </recommendedName>
</protein>
<dbReference type="OrthoDB" id="5190768at2"/>
<reference evidence="2 3" key="1">
    <citation type="submission" date="2016-11" db="EMBL/GenBank/DDBJ databases">
        <authorList>
            <person name="Jaros S."/>
            <person name="Januszkiewicz K."/>
            <person name="Wedrychowicz H."/>
        </authorList>
    </citation>
    <scope>NUCLEOTIDE SEQUENCE [LARGE SCALE GENOMIC DNA]</scope>
    <source>
        <strain evidence="2 3">CGMCC 4.2025</strain>
    </source>
</reference>
<accession>A0A1M7H563</accession>
<feature type="signal peptide" evidence="1">
    <location>
        <begin position="1"/>
        <end position="34"/>
    </location>
</feature>
<name>A0A1M7H563_9ACTN</name>
<keyword evidence="1" id="KW-0732">Signal</keyword>
<sequence>MKTKTSRRRRVAGLAAAAAAALGGLLVAPTSAHAAWGTTYTLSIQDTYQYPTGTAVQLGHVDGWVQFDDGGNSFRYSLTACQQSSYTPPKIQVAVNAGYVGNTWQETDLDYLSLPSGCSTVTGQETYTDYWNVAFVLYGDTFTPAHTTVSKRWVGGNPY</sequence>
<organism evidence="2 3">
    <name type="scientific">Actinacidiphila paucisporea</name>
    <dbReference type="NCBI Taxonomy" id="310782"/>
    <lineage>
        <taxon>Bacteria</taxon>
        <taxon>Bacillati</taxon>
        <taxon>Actinomycetota</taxon>
        <taxon>Actinomycetes</taxon>
        <taxon>Kitasatosporales</taxon>
        <taxon>Streptomycetaceae</taxon>
        <taxon>Actinacidiphila</taxon>
    </lineage>
</organism>
<evidence type="ECO:0000313" key="3">
    <source>
        <dbReference type="Proteomes" id="UP000184111"/>
    </source>
</evidence>
<evidence type="ECO:0008006" key="4">
    <source>
        <dbReference type="Google" id="ProtNLM"/>
    </source>
</evidence>
<proteinExistence type="predicted"/>
<dbReference type="PROSITE" id="PS51318">
    <property type="entry name" value="TAT"/>
    <property type="match status" value="1"/>
</dbReference>
<dbReference type="Proteomes" id="UP000184111">
    <property type="component" value="Unassembled WGS sequence"/>
</dbReference>
<dbReference type="EMBL" id="FRBI01000009">
    <property type="protein sequence ID" value="SHM23449.1"/>
    <property type="molecule type" value="Genomic_DNA"/>
</dbReference>
<keyword evidence="3" id="KW-1185">Reference proteome</keyword>